<evidence type="ECO:0000313" key="5">
    <source>
        <dbReference type="Proteomes" id="UP000664940"/>
    </source>
</evidence>
<evidence type="ECO:0000313" key="4">
    <source>
        <dbReference type="EMBL" id="KAF6106294.1"/>
    </source>
</evidence>
<dbReference type="Gene3D" id="2.60.40.1180">
    <property type="entry name" value="Golgi alpha-mannosidase II"/>
    <property type="match status" value="1"/>
</dbReference>
<dbReference type="Pfam" id="PF16028">
    <property type="entry name" value="SLC3A2_N"/>
    <property type="match status" value="1"/>
</dbReference>
<feature type="transmembrane region" description="Helical" evidence="2">
    <location>
        <begin position="123"/>
        <end position="145"/>
    </location>
</feature>
<dbReference type="GO" id="GO:1903801">
    <property type="term" value="P:L-leucine import across plasma membrane"/>
    <property type="evidence" value="ECO:0007669"/>
    <property type="project" value="TreeGrafter"/>
</dbReference>
<feature type="domain" description="Glycosyl hydrolase family 13 catalytic" evidence="3">
    <location>
        <begin position="170"/>
        <end position="471"/>
    </location>
</feature>
<dbReference type="GO" id="GO:0016798">
    <property type="term" value="F:hydrolase activity, acting on glycosyl bonds"/>
    <property type="evidence" value="ECO:0007669"/>
    <property type="project" value="UniProtKB-KW"/>
</dbReference>
<dbReference type="GO" id="GO:0015823">
    <property type="term" value="P:phenylalanine transport"/>
    <property type="evidence" value="ECO:0007669"/>
    <property type="project" value="TreeGrafter"/>
</dbReference>
<accession>A0A834E7A7</accession>
<dbReference type="GO" id="GO:0015190">
    <property type="term" value="F:L-leucine transmembrane transporter activity"/>
    <property type="evidence" value="ECO:0007669"/>
    <property type="project" value="TreeGrafter"/>
</dbReference>
<feature type="compositionally biased region" description="Low complexity" evidence="1">
    <location>
        <begin position="22"/>
        <end position="31"/>
    </location>
</feature>
<dbReference type="GO" id="GO:1904273">
    <property type="term" value="P:L-alanine import across plasma membrane"/>
    <property type="evidence" value="ECO:0007669"/>
    <property type="project" value="TreeGrafter"/>
</dbReference>
<dbReference type="GO" id="GO:0016323">
    <property type="term" value="C:basolateral plasma membrane"/>
    <property type="evidence" value="ECO:0007669"/>
    <property type="project" value="TreeGrafter"/>
</dbReference>
<dbReference type="SMART" id="SM00642">
    <property type="entry name" value="Aamy"/>
    <property type="match status" value="1"/>
</dbReference>
<comment type="caution">
    <text evidence="4">The sequence shown here is derived from an EMBL/GenBank/DDBJ whole genome shotgun (WGS) entry which is preliminary data.</text>
</comment>
<dbReference type="AlphaFoldDB" id="A0A834E7A7"/>
<reference evidence="4 5" key="1">
    <citation type="journal article" date="2020" name="Nature">
        <title>Six reference-quality genomes reveal evolution of bat adaptations.</title>
        <authorList>
            <person name="Jebb D."/>
            <person name="Huang Z."/>
            <person name="Pippel M."/>
            <person name="Hughes G.M."/>
            <person name="Lavrichenko K."/>
            <person name="Devanna P."/>
            <person name="Winkler S."/>
            <person name="Jermiin L.S."/>
            <person name="Skirmuntt E.C."/>
            <person name="Katzourakis A."/>
            <person name="Burkitt-Gray L."/>
            <person name="Ray D.A."/>
            <person name="Sullivan K.A.M."/>
            <person name="Roscito J.G."/>
            <person name="Kirilenko B.M."/>
            <person name="Davalos L.M."/>
            <person name="Corthals A.P."/>
            <person name="Power M.L."/>
            <person name="Jones G."/>
            <person name="Ransome R.D."/>
            <person name="Dechmann D.K.N."/>
            <person name="Locatelli A.G."/>
            <person name="Puechmaille S.J."/>
            <person name="Fedrigo O."/>
            <person name="Jarvis E.D."/>
            <person name="Hiller M."/>
            <person name="Vernes S.C."/>
            <person name="Myers E.W."/>
            <person name="Teeling E.C."/>
        </authorList>
    </citation>
    <scope>NUCLEOTIDE SEQUENCE [LARGE SCALE GENOMIC DNA]</scope>
    <source>
        <strain evidence="4">Bat1K_MPI-CBG_1</strain>
    </source>
</reference>
<protein>
    <submittedName>
        <fullName evidence="4">Solute carrier family 3 member 2</fullName>
    </submittedName>
</protein>
<gene>
    <name evidence="4" type="ORF">HJG60_017564</name>
</gene>
<name>A0A834E7A7_9CHIR</name>
<keyword evidence="2" id="KW-1133">Transmembrane helix</keyword>
<keyword evidence="2" id="KW-0812">Transmembrane</keyword>
<dbReference type="Pfam" id="PF00128">
    <property type="entry name" value="Alpha-amylase"/>
    <property type="match status" value="1"/>
</dbReference>
<dbReference type="GO" id="GO:0015180">
    <property type="term" value="F:L-alanine transmembrane transporter activity"/>
    <property type="evidence" value="ECO:0007669"/>
    <property type="project" value="TreeGrafter"/>
</dbReference>
<dbReference type="InterPro" id="IPR013780">
    <property type="entry name" value="Glyco_hydro_b"/>
</dbReference>
<dbReference type="EMBL" id="JABVXQ010000006">
    <property type="protein sequence ID" value="KAF6106294.1"/>
    <property type="molecule type" value="Genomic_DNA"/>
</dbReference>
<dbReference type="GO" id="GO:0015173">
    <property type="term" value="F:aromatic amino acid transmembrane transporter activity"/>
    <property type="evidence" value="ECO:0007669"/>
    <property type="project" value="TreeGrafter"/>
</dbReference>
<dbReference type="InterPro" id="IPR017853">
    <property type="entry name" value="GH"/>
</dbReference>
<dbReference type="PANTHER" id="PTHR46673">
    <property type="entry name" value="4F2 CELL-SURFACE ANTIGEN HEAVY CHAIN"/>
    <property type="match status" value="1"/>
</dbReference>
<dbReference type="GO" id="GO:0016324">
    <property type="term" value="C:apical plasma membrane"/>
    <property type="evidence" value="ECO:0007669"/>
    <property type="project" value="TreeGrafter"/>
</dbReference>
<dbReference type="InterPro" id="IPR031984">
    <property type="entry name" value="SLC3A2_N"/>
</dbReference>
<evidence type="ECO:0000256" key="1">
    <source>
        <dbReference type="SAM" id="MobiDB-lite"/>
    </source>
</evidence>
<dbReference type="Proteomes" id="UP000664940">
    <property type="component" value="Unassembled WGS sequence"/>
</dbReference>
<dbReference type="SUPFAM" id="SSF51011">
    <property type="entry name" value="Glycosyl hydrolase domain"/>
    <property type="match status" value="1"/>
</dbReference>
<evidence type="ECO:0000256" key="2">
    <source>
        <dbReference type="SAM" id="Phobius"/>
    </source>
</evidence>
<dbReference type="InterPro" id="IPR042280">
    <property type="entry name" value="SLC3A2"/>
</dbReference>
<dbReference type="GO" id="GO:0005975">
    <property type="term" value="P:carbohydrate metabolic process"/>
    <property type="evidence" value="ECO:0007669"/>
    <property type="project" value="InterPro"/>
</dbReference>
<evidence type="ECO:0000259" key="3">
    <source>
        <dbReference type="SMART" id="SM00642"/>
    </source>
</evidence>
<dbReference type="Gene3D" id="3.20.20.80">
    <property type="entry name" value="Glycosidases"/>
    <property type="match status" value="1"/>
</dbReference>
<keyword evidence="2" id="KW-0472">Membrane</keyword>
<dbReference type="PANTHER" id="PTHR46673:SF1">
    <property type="entry name" value="4F2 CELL-SURFACE ANTIGEN HEAVY CHAIN"/>
    <property type="match status" value="1"/>
</dbReference>
<dbReference type="InterPro" id="IPR006047">
    <property type="entry name" value="GH13_cat_dom"/>
</dbReference>
<organism evidence="4 5">
    <name type="scientific">Phyllostomus discolor</name>
    <name type="common">pale spear-nosed bat</name>
    <dbReference type="NCBI Taxonomy" id="89673"/>
    <lineage>
        <taxon>Eukaryota</taxon>
        <taxon>Metazoa</taxon>
        <taxon>Chordata</taxon>
        <taxon>Craniata</taxon>
        <taxon>Vertebrata</taxon>
        <taxon>Euteleostomi</taxon>
        <taxon>Mammalia</taxon>
        <taxon>Eutheria</taxon>
        <taxon>Laurasiatheria</taxon>
        <taxon>Chiroptera</taxon>
        <taxon>Yangochiroptera</taxon>
        <taxon>Phyllostomidae</taxon>
        <taxon>Phyllostominae</taxon>
        <taxon>Phyllostomus</taxon>
    </lineage>
</organism>
<sequence>MDPEPPEPSTVVVSASCQPPNAQSGPDAQGASAGGASGTMSQDTEVDMKEVELNELEPEKQPMNAASGAAVSAVMAGGTEKNGLVKIKVADDETEAGTAKFTGLSKEELLKVANSPGWVRTRWALLLLFWLGWLGMLAGAVVIILRAPRCRELPEQSWWHKGALYRIGDLQAFQGQDAGDLAGLKEHLPYLSTLKVKGLVLGPIHKNQKDDIDGTNLGQIDPTFGSKEDLDTLLQSAKKKGLRVILDLTPNYRGQQSWFLPSQSATVATKMRDALQFWLQAGVDGVQIRDVESLVDAPSYLAEWHNVTKNFSEDRLLIAGTESSSLEEIVRLLGVSRDLLLTSSYLSASGFTGKETEELVTQYLNATDNRWCSWSLSQVGLLASVVPAHLLRLYHLLLFTLPGTPVFSSGDEIGMKAAALPGQPAKAPVMLWGASSSANTSGPVSSNLTVQGQSGDPDSLLSLFRRLSDLRGKERALLHGDFHVLSSGPDLFSYVRQWDQNKRFLVVLNFGDVPRAAGLGASGLPASVSLPPGAELLLSTQPGGKEGDPVELQRLSLNPHEGLLLQFPYVA</sequence>
<proteinExistence type="predicted"/>
<dbReference type="SUPFAM" id="SSF51445">
    <property type="entry name" value="(Trans)glycosidases"/>
    <property type="match status" value="1"/>
</dbReference>
<feature type="region of interest" description="Disordered" evidence="1">
    <location>
        <begin position="1"/>
        <end position="49"/>
    </location>
</feature>
<feature type="compositionally biased region" description="Polar residues" evidence="1">
    <location>
        <begin position="11"/>
        <end position="21"/>
    </location>
</feature>